<evidence type="ECO:0000313" key="4">
    <source>
        <dbReference type="Proteomes" id="UP000053475"/>
    </source>
</evidence>
<reference evidence="3 4" key="1">
    <citation type="submission" date="2014-11" db="EMBL/GenBank/DDBJ databases">
        <title>Genomics derived discovery of secondary metabolites biosynthetic gene clusters in Aspergillus ustus.</title>
        <authorList>
            <person name="Pi B."/>
            <person name="Dai F."/>
            <person name="Song X."/>
            <person name="Zhu C."/>
            <person name="Li H."/>
            <person name="Yu D."/>
        </authorList>
    </citation>
    <scope>NUCLEOTIDE SEQUENCE [LARGE SCALE GENOMIC DNA]</scope>
    <source>
        <strain evidence="3 4">3.3904</strain>
    </source>
</reference>
<dbReference type="GO" id="GO:0008654">
    <property type="term" value="P:phospholipid biosynthetic process"/>
    <property type="evidence" value="ECO:0007669"/>
    <property type="project" value="InterPro"/>
</dbReference>
<organism evidence="3 4">
    <name type="scientific">Aspergillus ustus</name>
    <dbReference type="NCBI Taxonomy" id="40382"/>
    <lineage>
        <taxon>Eukaryota</taxon>
        <taxon>Fungi</taxon>
        <taxon>Dikarya</taxon>
        <taxon>Ascomycota</taxon>
        <taxon>Pezizomycotina</taxon>
        <taxon>Eurotiomycetes</taxon>
        <taxon>Eurotiomycetidae</taxon>
        <taxon>Eurotiales</taxon>
        <taxon>Aspergillaceae</taxon>
        <taxon>Aspergillus</taxon>
        <taxon>Aspergillus subgen. Nidulantes</taxon>
    </lineage>
</organism>
<dbReference type="AlphaFoldDB" id="A0A0C1BVW8"/>
<dbReference type="GO" id="GO:0004609">
    <property type="term" value="F:phosphatidylserine decarboxylase activity"/>
    <property type="evidence" value="ECO:0007669"/>
    <property type="project" value="InterPro"/>
</dbReference>
<dbReference type="InterPro" id="IPR003817">
    <property type="entry name" value="PS_Dcarbxylase"/>
</dbReference>
<dbReference type="EMBL" id="JOMC01000065">
    <property type="protein sequence ID" value="KIA75661.1"/>
    <property type="molecule type" value="Genomic_DNA"/>
</dbReference>
<keyword evidence="1" id="KW-0210">Decarboxylase</keyword>
<dbReference type="InterPro" id="IPR016181">
    <property type="entry name" value="Acyl_CoA_acyltransferase"/>
</dbReference>
<dbReference type="Pfam" id="PF02666">
    <property type="entry name" value="PS_Dcarbxylase"/>
    <property type="match status" value="1"/>
</dbReference>
<evidence type="ECO:0000256" key="1">
    <source>
        <dbReference type="ARBA" id="ARBA00022793"/>
    </source>
</evidence>
<dbReference type="Gene3D" id="3.40.630.30">
    <property type="match status" value="1"/>
</dbReference>
<gene>
    <name evidence="3" type="ORF">HK57_00594</name>
</gene>
<dbReference type="PANTHER" id="PTHR10067:SF13">
    <property type="entry name" value="PHOSPHATIDYLSERINE DECARBOXYLASE"/>
    <property type="match status" value="1"/>
</dbReference>
<accession>A0A0C1BVW8</accession>
<protein>
    <submittedName>
        <fullName evidence="3">Phosphatidylserine decarboxylase</fullName>
    </submittedName>
</protein>
<proteinExistence type="predicted"/>
<keyword evidence="2" id="KW-0456">Lyase</keyword>
<dbReference type="Proteomes" id="UP000053475">
    <property type="component" value="Unassembled WGS sequence"/>
</dbReference>
<sequence length="683" mass="77445">MANTRFEIHQVNPESPEFADLVACEVTSFDKPFQSIFRFFHPIFGAESEQEKKIALANLVTLQRQWARDDPDSVWLKVIDKEEGDKIVGGLLIKVHKENPFARDEGISKEKKDDSAVWYPPGGQRDYIDAAMAIFNEPRERFMQRPHLYSYIGFVLPEYRQQGIADMLLVEECRRADEHGLEAYMEAVTAMGVPIFMRHGFIPFRKVAVEPTRKSREQEGSGDDRENAEWDDMERKMQPLRFWPMWRPAYGRFTPGITVPPWAMIEMLYGGSDLERATKFFLVPWREDSSVEPRYAPLVKELKSWIYADPIRQNAFEAGIRTARSHNTHEMQNIFSLDDYLAFISDHLTWIPSEAIRPKDLLVRLATMWFILDQPSIIGYQSAIRPALGMVEPEGRGSENELTWLSAWMIRYSNEIGAFMDTPESARALDTFTATPSYNIADYTVPRSGGWRTFNEFFARQLKPGRRPIAAIGNNTLITSPADFAFMESHTISSSSTIRTKGMTWSLSHMLAHSPYADRFAGGLWLHGFLDVDDYHRVHAPIAGRVLEARVIPGLNHMCVEAEASPIEGEDGMRSQLVIPNETGYQFCQSRGLVVLDTGTGSGLVAILPVGMAIVSSVILTADVGAELHKGEELGYFQFGGSDVVLVFEARMEVDISMVKGRHYRMGSEIGRMRNFQGIDEKP</sequence>
<keyword evidence="4" id="KW-1185">Reference proteome</keyword>
<name>A0A0C1BVW8_ASPUT</name>
<dbReference type="SUPFAM" id="SSF55729">
    <property type="entry name" value="Acyl-CoA N-acyltransferases (Nat)"/>
    <property type="match status" value="1"/>
</dbReference>
<evidence type="ECO:0000313" key="3">
    <source>
        <dbReference type="EMBL" id="KIA75661.1"/>
    </source>
</evidence>
<evidence type="ECO:0000256" key="2">
    <source>
        <dbReference type="ARBA" id="ARBA00023239"/>
    </source>
</evidence>
<comment type="caution">
    <text evidence="3">The sequence shown here is derived from an EMBL/GenBank/DDBJ whole genome shotgun (WGS) entry which is preliminary data.</text>
</comment>
<dbReference type="PANTHER" id="PTHR10067">
    <property type="entry name" value="PHOSPHATIDYLSERINE DECARBOXYLASE"/>
    <property type="match status" value="1"/>
</dbReference>